<dbReference type="PANTHER" id="PTHR10554">
    <property type="entry name" value="SYNTROPHIN"/>
    <property type="match status" value="1"/>
</dbReference>
<name>A0A2J8SHC6_PONAB</name>
<dbReference type="EMBL" id="NDHI03003569">
    <property type="protein sequence ID" value="PNJ20175.1"/>
    <property type="molecule type" value="Genomic_DNA"/>
</dbReference>
<dbReference type="GO" id="GO:0016010">
    <property type="term" value="C:dystrophin-associated glycoprotein complex"/>
    <property type="evidence" value="ECO:0007669"/>
    <property type="project" value="TreeGrafter"/>
</dbReference>
<accession>A0A2J8SHC6</accession>
<evidence type="ECO:0000313" key="2">
    <source>
        <dbReference type="EMBL" id="PNJ20175.1"/>
    </source>
</evidence>
<dbReference type="InterPro" id="IPR015482">
    <property type="entry name" value="Syntrophin"/>
</dbReference>
<dbReference type="EMBL" id="NDHI03003569">
    <property type="protein sequence ID" value="PNJ20174.1"/>
    <property type="molecule type" value="Genomic_DNA"/>
</dbReference>
<dbReference type="Gene3D" id="2.30.42.10">
    <property type="match status" value="1"/>
</dbReference>
<proteinExistence type="predicted"/>
<dbReference type="SUPFAM" id="SSF50156">
    <property type="entry name" value="PDZ domain-like"/>
    <property type="match status" value="1"/>
</dbReference>
<dbReference type="GO" id="GO:0005198">
    <property type="term" value="F:structural molecule activity"/>
    <property type="evidence" value="ECO:0007669"/>
    <property type="project" value="InterPro"/>
</dbReference>
<dbReference type="InterPro" id="IPR036034">
    <property type="entry name" value="PDZ_sf"/>
</dbReference>
<evidence type="ECO:0000313" key="1">
    <source>
        <dbReference type="EMBL" id="PNJ20174.1"/>
    </source>
</evidence>
<sequence length="129" mass="13968">MSTEGPPPPAAPRGRPGCLMVPARTKTAIALLYDEESENAYDIRLKLTKEVLTIQKQDVVCVGRSHQSRNHRTVTLHRQPVGGLGLSIKGGSEHNVPVVISKIFKDQADGVLLCRPGWSAVLTRQGCCS</sequence>
<reference evidence="1" key="1">
    <citation type="submission" date="2017-12" db="EMBL/GenBank/DDBJ databases">
        <title>High-resolution comparative analysis of great ape genomes.</title>
        <authorList>
            <person name="Pollen A."/>
            <person name="Hastie A."/>
            <person name="Hormozdiari F."/>
            <person name="Dougherty M."/>
            <person name="Liu R."/>
            <person name="Chaisson M."/>
            <person name="Hoppe E."/>
            <person name="Hill C."/>
            <person name="Pang A."/>
            <person name="Hillier L."/>
            <person name="Baker C."/>
            <person name="Armstrong J."/>
            <person name="Shendure J."/>
            <person name="Paten B."/>
            <person name="Wilson R."/>
            <person name="Chao H."/>
            <person name="Schneider V."/>
            <person name="Ventura M."/>
            <person name="Kronenberg Z."/>
            <person name="Murali S."/>
            <person name="Gordon D."/>
            <person name="Cantsilieris S."/>
            <person name="Munson K."/>
            <person name="Nelson B."/>
            <person name="Raja A."/>
            <person name="Underwood J."/>
            <person name="Diekhans M."/>
            <person name="Fiddes I."/>
            <person name="Haussler D."/>
            <person name="Eichler E."/>
        </authorList>
    </citation>
    <scope>NUCLEOTIDE SEQUENCE [LARGE SCALE GENOMIC DNA]</scope>
    <source>
        <strain evidence="1">Susie</strain>
    </source>
</reference>
<comment type="caution">
    <text evidence="1">The sequence shown here is derived from an EMBL/GenBank/DDBJ whole genome shotgun (WGS) entry which is preliminary data.</text>
</comment>
<protein>
    <submittedName>
        <fullName evidence="1">SNTG2 isoform 13</fullName>
    </submittedName>
    <submittedName>
        <fullName evidence="2">SNTG2 isoform 14</fullName>
    </submittedName>
</protein>
<dbReference type="AlphaFoldDB" id="A0A2J8SHC6"/>
<organism evidence="1">
    <name type="scientific">Pongo abelii</name>
    <name type="common">Sumatran orangutan</name>
    <name type="synonym">Pongo pygmaeus abelii</name>
    <dbReference type="NCBI Taxonomy" id="9601"/>
    <lineage>
        <taxon>Eukaryota</taxon>
        <taxon>Metazoa</taxon>
        <taxon>Chordata</taxon>
        <taxon>Craniata</taxon>
        <taxon>Vertebrata</taxon>
        <taxon>Euteleostomi</taxon>
        <taxon>Mammalia</taxon>
        <taxon>Eutheria</taxon>
        <taxon>Euarchontoglires</taxon>
        <taxon>Primates</taxon>
        <taxon>Haplorrhini</taxon>
        <taxon>Catarrhini</taxon>
        <taxon>Hominidae</taxon>
        <taxon>Pongo</taxon>
    </lineage>
</organism>
<dbReference type="PANTHER" id="PTHR10554:SF3">
    <property type="entry name" value="GAMMA-2-SYNTROPHIN"/>
    <property type="match status" value="1"/>
</dbReference>
<gene>
    <name evidence="1" type="ORF">CR201_G0042973</name>
</gene>